<reference evidence="1" key="1">
    <citation type="submission" date="2021-02" db="EMBL/GenBank/DDBJ databases">
        <title>Skermanella TT6 skin isolate.</title>
        <authorList>
            <person name="Lee K."/>
            <person name="Ganzorig M."/>
        </authorList>
    </citation>
    <scope>NUCLEOTIDE SEQUENCE</scope>
    <source>
        <strain evidence="1">TT6</strain>
    </source>
</reference>
<dbReference type="RefSeq" id="WP_201070885.1">
    <property type="nucleotide sequence ID" value="NZ_CP067420.1"/>
</dbReference>
<dbReference type="Proteomes" id="UP000595197">
    <property type="component" value="Chromosome"/>
</dbReference>
<gene>
    <name evidence="1" type="ORF">IGS68_15725</name>
</gene>
<dbReference type="EMBL" id="CP067420">
    <property type="protein sequence ID" value="QQP87549.1"/>
    <property type="molecule type" value="Genomic_DNA"/>
</dbReference>
<sequence length="81" mass="8554">MPGMGLRISGRSSLKGVLPILPMTPVGGAKCIEGDEIIHSLPGFMVAVAPYTVIQRSVHINPTVSELIPILPGKPKRLDQG</sequence>
<protein>
    <submittedName>
        <fullName evidence="1">Uncharacterized protein</fullName>
    </submittedName>
</protein>
<keyword evidence="2" id="KW-1185">Reference proteome</keyword>
<evidence type="ECO:0000313" key="2">
    <source>
        <dbReference type="Proteomes" id="UP000595197"/>
    </source>
</evidence>
<name>A0ABX7AZP0_9PROT</name>
<organism evidence="1 2">
    <name type="scientific">Skermanella cutis</name>
    <dbReference type="NCBI Taxonomy" id="2775420"/>
    <lineage>
        <taxon>Bacteria</taxon>
        <taxon>Pseudomonadati</taxon>
        <taxon>Pseudomonadota</taxon>
        <taxon>Alphaproteobacteria</taxon>
        <taxon>Rhodospirillales</taxon>
        <taxon>Azospirillaceae</taxon>
        <taxon>Skermanella</taxon>
    </lineage>
</organism>
<evidence type="ECO:0000313" key="1">
    <source>
        <dbReference type="EMBL" id="QQP87549.1"/>
    </source>
</evidence>
<proteinExistence type="predicted"/>
<accession>A0ABX7AZP0</accession>